<accession>A0ABU0TC40</accession>
<dbReference type="Proteomes" id="UP001230328">
    <property type="component" value="Unassembled WGS sequence"/>
</dbReference>
<gene>
    <name evidence="1" type="ORF">QF035_010970</name>
</gene>
<dbReference type="EMBL" id="JAUSZI010000002">
    <property type="protein sequence ID" value="MDQ1033388.1"/>
    <property type="molecule type" value="Genomic_DNA"/>
</dbReference>
<evidence type="ECO:0000313" key="2">
    <source>
        <dbReference type="Proteomes" id="UP001230328"/>
    </source>
</evidence>
<protein>
    <submittedName>
        <fullName evidence="1">Uncharacterized protein</fullName>
    </submittedName>
</protein>
<proteinExistence type="predicted"/>
<keyword evidence="2" id="KW-1185">Reference proteome</keyword>
<name>A0ABU0TC40_9ACTN</name>
<sequence>MGGGCTTIDAVMAVRNALWALADRGVSGDTDLMDPGPSVRLRQKTVAQLTGHWMPPGVLLMRNCSVSEATMSHAQGAV</sequence>
<organism evidence="1 2">
    <name type="scientific">Streptomyces umbrinus</name>
    <dbReference type="NCBI Taxonomy" id="67370"/>
    <lineage>
        <taxon>Bacteria</taxon>
        <taxon>Bacillati</taxon>
        <taxon>Actinomycetota</taxon>
        <taxon>Actinomycetes</taxon>
        <taxon>Kitasatosporales</taxon>
        <taxon>Streptomycetaceae</taxon>
        <taxon>Streptomyces</taxon>
        <taxon>Streptomyces phaeochromogenes group</taxon>
    </lineage>
</organism>
<evidence type="ECO:0000313" key="1">
    <source>
        <dbReference type="EMBL" id="MDQ1033388.1"/>
    </source>
</evidence>
<comment type="caution">
    <text evidence="1">The sequence shown here is derived from an EMBL/GenBank/DDBJ whole genome shotgun (WGS) entry which is preliminary data.</text>
</comment>
<reference evidence="1 2" key="1">
    <citation type="submission" date="2023-07" db="EMBL/GenBank/DDBJ databases">
        <title>Comparative genomics of wheat-associated soil bacteria to identify genetic determinants of phenazine resistance.</title>
        <authorList>
            <person name="Mouncey N."/>
        </authorList>
    </citation>
    <scope>NUCLEOTIDE SEQUENCE [LARGE SCALE GENOMIC DNA]</scope>
    <source>
        <strain evidence="1 2">V2I4</strain>
    </source>
</reference>